<proteinExistence type="predicted"/>
<dbReference type="EMBL" id="SHLA01000001">
    <property type="protein sequence ID" value="RZU61932.1"/>
    <property type="molecule type" value="Genomic_DNA"/>
</dbReference>
<comment type="caution">
    <text evidence="5">The sequence shown here is derived from an EMBL/GenBank/DDBJ whole genome shotgun (WGS) entry which is preliminary data.</text>
</comment>
<dbReference type="InterPro" id="IPR000843">
    <property type="entry name" value="HTH_LacI"/>
</dbReference>
<dbReference type="RefSeq" id="WP_130450415.1">
    <property type="nucleotide sequence ID" value="NZ_SHLA01000001.1"/>
</dbReference>
<evidence type="ECO:0000259" key="4">
    <source>
        <dbReference type="PROSITE" id="PS50932"/>
    </source>
</evidence>
<dbReference type="Proteomes" id="UP000292685">
    <property type="component" value="Unassembled WGS sequence"/>
</dbReference>
<accession>A0A4Q8ACK7</accession>
<dbReference type="AlphaFoldDB" id="A0A4Q8ACK7"/>
<dbReference type="Pfam" id="PF13377">
    <property type="entry name" value="Peripla_BP_3"/>
    <property type="match status" value="1"/>
</dbReference>
<evidence type="ECO:0000256" key="3">
    <source>
        <dbReference type="ARBA" id="ARBA00023163"/>
    </source>
</evidence>
<dbReference type="Pfam" id="PF00356">
    <property type="entry name" value="LacI"/>
    <property type="match status" value="1"/>
</dbReference>
<dbReference type="Gene3D" id="1.10.260.40">
    <property type="entry name" value="lambda repressor-like DNA-binding domains"/>
    <property type="match status" value="1"/>
</dbReference>
<name>A0A4Q8ACK7_9MICC</name>
<keyword evidence="1" id="KW-0805">Transcription regulation</keyword>
<keyword evidence="3" id="KW-0804">Transcription</keyword>
<gene>
    <name evidence="5" type="ORF">EV380_1514</name>
</gene>
<dbReference type="Gene3D" id="3.40.50.2300">
    <property type="match status" value="2"/>
</dbReference>
<dbReference type="InterPro" id="IPR046335">
    <property type="entry name" value="LacI/GalR-like_sensor"/>
</dbReference>
<dbReference type="PANTHER" id="PTHR30146">
    <property type="entry name" value="LACI-RELATED TRANSCRIPTIONAL REPRESSOR"/>
    <property type="match status" value="1"/>
</dbReference>
<evidence type="ECO:0000313" key="6">
    <source>
        <dbReference type="Proteomes" id="UP000292685"/>
    </source>
</evidence>
<reference evidence="5 6" key="1">
    <citation type="submission" date="2019-02" db="EMBL/GenBank/DDBJ databases">
        <title>Sequencing the genomes of 1000 actinobacteria strains.</title>
        <authorList>
            <person name="Klenk H.-P."/>
        </authorList>
    </citation>
    <scope>NUCLEOTIDE SEQUENCE [LARGE SCALE GENOMIC DNA]</scope>
    <source>
        <strain evidence="5 6">DSM 17364</strain>
    </source>
</reference>
<dbReference type="SUPFAM" id="SSF47413">
    <property type="entry name" value="lambda repressor-like DNA-binding domains"/>
    <property type="match status" value="1"/>
</dbReference>
<dbReference type="InterPro" id="IPR028082">
    <property type="entry name" value="Peripla_BP_I"/>
</dbReference>
<evidence type="ECO:0000256" key="1">
    <source>
        <dbReference type="ARBA" id="ARBA00023015"/>
    </source>
</evidence>
<protein>
    <submittedName>
        <fullName evidence="5">LacI family transcriptional regulator</fullName>
    </submittedName>
</protein>
<organism evidence="5 6">
    <name type="scientific">Zhihengliuella halotolerans</name>
    <dbReference type="NCBI Taxonomy" id="370736"/>
    <lineage>
        <taxon>Bacteria</taxon>
        <taxon>Bacillati</taxon>
        <taxon>Actinomycetota</taxon>
        <taxon>Actinomycetes</taxon>
        <taxon>Micrococcales</taxon>
        <taxon>Micrococcaceae</taxon>
        <taxon>Zhihengliuella</taxon>
    </lineage>
</organism>
<feature type="domain" description="HTH lacI-type" evidence="4">
    <location>
        <begin position="6"/>
        <end position="62"/>
    </location>
</feature>
<dbReference type="GO" id="GO:0000976">
    <property type="term" value="F:transcription cis-regulatory region binding"/>
    <property type="evidence" value="ECO:0007669"/>
    <property type="project" value="TreeGrafter"/>
</dbReference>
<evidence type="ECO:0000256" key="2">
    <source>
        <dbReference type="ARBA" id="ARBA00023125"/>
    </source>
</evidence>
<dbReference type="PANTHER" id="PTHR30146:SF109">
    <property type="entry name" value="HTH-TYPE TRANSCRIPTIONAL REGULATOR GALS"/>
    <property type="match status" value="1"/>
</dbReference>
<evidence type="ECO:0000313" key="5">
    <source>
        <dbReference type="EMBL" id="RZU61932.1"/>
    </source>
</evidence>
<keyword evidence="6" id="KW-1185">Reference proteome</keyword>
<dbReference type="GO" id="GO:0003700">
    <property type="term" value="F:DNA-binding transcription factor activity"/>
    <property type="evidence" value="ECO:0007669"/>
    <property type="project" value="TreeGrafter"/>
</dbReference>
<dbReference type="SMART" id="SM00354">
    <property type="entry name" value="HTH_LACI"/>
    <property type="match status" value="1"/>
</dbReference>
<dbReference type="CDD" id="cd01392">
    <property type="entry name" value="HTH_LacI"/>
    <property type="match status" value="1"/>
</dbReference>
<keyword evidence="2" id="KW-0238">DNA-binding</keyword>
<dbReference type="CDD" id="cd06288">
    <property type="entry name" value="PBP1_sucrose_transcription_regulator"/>
    <property type="match status" value="1"/>
</dbReference>
<sequence>MSQRRPTAQDVAKRAGASRSAVSMVMNGNADGNVAPDMQERIRSAAAELEYTPNPIASGLRRQRSQMIGIVTDEAASSPFAGRMLAGASKAASERGYLTVIADAGAPNADPSSFIDELRRRRVDGLLLATQRLRTVDVPDGLRLQPGILANCRDRLDSFPSIIPDEIRGGREAAEHLIGLGHRRIAWVGGDDDVDAAPARIAGLQAALASAGLPGAELHAGEWDISDGYRGAERIFERPTDQWPDAIFCACDRVAVGVLLYAGAHGISVPGDVSVMGYDDQRHLADATVPGITTMSLPHEAMGREAARRVIDELEGAPTDEAATTLLQCPLVARASTAPRTSRAA</sequence>
<dbReference type="InterPro" id="IPR010982">
    <property type="entry name" value="Lambda_DNA-bd_dom_sf"/>
</dbReference>
<dbReference type="OrthoDB" id="9798934at2"/>
<dbReference type="SUPFAM" id="SSF53822">
    <property type="entry name" value="Periplasmic binding protein-like I"/>
    <property type="match status" value="1"/>
</dbReference>
<dbReference type="PROSITE" id="PS50932">
    <property type="entry name" value="HTH_LACI_2"/>
    <property type="match status" value="1"/>
</dbReference>